<evidence type="ECO:0000313" key="1">
    <source>
        <dbReference type="EMBL" id="ESU81729.1"/>
    </source>
</evidence>
<dbReference type="AlphaFoldDB" id="A0A090NMR9"/>
<name>A0A090NMR9_SHIDY</name>
<sequence>MTTQHIIEPGQAVHQAAAILSSLEYINQAEARSLGPLAEAVANAFMVVYYQAETGRATQADFQEAMNALRQACS</sequence>
<protein>
    <recommendedName>
        <fullName evidence="3">Toxin of toxin-antitoxin type 1 system</fullName>
    </recommendedName>
</protein>
<dbReference type="InterPro" id="IPR024640">
    <property type="entry name" value="Toxin-antitoxin_type_1_toxin"/>
</dbReference>
<comment type="caution">
    <text evidence="1">The sequence shown here is derived from an EMBL/GenBank/DDBJ whole genome shotgun (WGS) entry which is preliminary data.</text>
</comment>
<dbReference type="GeneID" id="300070206"/>
<dbReference type="Proteomes" id="UP000017944">
    <property type="component" value="Unassembled WGS sequence"/>
</dbReference>
<proteinExistence type="predicted"/>
<evidence type="ECO:0008006" key="3">
    <source>
        <dbReference type="Google" id="ProtNLM"/>
    </source>
</evidence>
<accession>A0A090NMR9</accession>
<dbReference type="Pfam" id="PF12703">
    <property type="entry name" value="ptaRNA1_toxin"/>
    <property type="match status" value="1"/>
</dbReference>
<gene>
    <name evidence="1" type="ORF">WRSd3_00557</name>
</gene>
<evidence type="ECO:0000313" key="2">
    <source>
        <dbReference type="Proteomes" id="UP000017944"/>
    </source>
</evidence>
<dbReference type="RefSeq" id="WP_000211355.1">
    <property type="nucleotide sequence ID" value="NZ_AXUT01000041.1"/>
</dbReference>
<dbReference type="EMBL" id="AXUT01000041">
    <property type="protein sequence ID" value="ESU81729.1"/>
    <property type="molecule type" value="Genomic_DNA"/>
</dbReference>
<dbReference type="PATRIC" id="fig|1401327.3.peg.507"/>
<reference evidence="1 2" key="1">
    <citation type="submission" date="2013-10" db="EMBL/GenBank/DDBJ databases">
        <title>Draft genomes and the virulence plasmids of Sd1617 vaccine constructs: WRSd3 and WRSd5.</title>
        <authorList>
            <person name="Aksomboon Vongsawan A."/>
            <person name="Venkatesan M.M."/>
            <person name="Vaisvil B."/>
            <person name="Emel G."/>
            <person name="Kepatral V."/>
            <person name="Sethabutr O."/>
            <person name="Serichantalergs O."/>
            <person name="Mason C."/>
        </authorList>
    </citation>
    <scope>NUCLEOTIDE SEQUENCE [LARGE SCALE GENOMIC DNA]</scope>
    <source>
        <strain evidence="1 2">WRSd3</strain>
    </source>
</reference>
<organism evidence="1 2">
    <name type="scientific">Shigella dysenteriae WRSd3</name>
    <dbReference type="NCBI Taxonomy" id="1401327"/>
    <lineage>
        <taxon>Bacteria</taxon>
        <taxon>Pseudomonadati</taxon>
        <taxon>Pseudomonadota</taxon>
        <taxon>Gammaproteobacteria</taxon>
        <taxon>Enterobacterales</taxon>
        <taxon>Enterobacteriaceae</taxon>
        <taxon>Shigella</taxon>
    </lineage>
</organism>